<dbReference type="AlphaFoldDB" id="A0A0G1DK75"/>
<dbReference type="SUPFAM" id="SSF56112">
    <property type="entry name" value="Protein kinase-like (PK-like)"/>
    <property type="match status" value="1"/>
</dbReference>
<proteinExistence type="predicted"/>
<dbReference type="Proteomes" id="UP000034894">
    <property type="component" value="Unassembled WGS sequence"/>
</dbReference>
<reference evidence="1 2" key="1">
    <citation type="journal article" date="2015" name="Nature">
        <title>rRNA introns, odd ribosomes, and small enigmatic genomes across a large radiation of phyla.</title>
        <authorList>
            <person name="Brown C.T."/>
            <person name="Hug L.A."/>
            <person name="Thomas B.C."/>
            <person name="Sharon I."/>
            <person name="Castelle C.J."/>
            <person name="Singh A."/>
            <person name="Wilkins M.J."/>
            <person name="Williams K.H."/>
            <person name="Banfield J.F."/>
        </authorList>
    </citation>
    <scope>NUCLEOTIDE SEQUENCE [LARGE SCALE GENOMIC DNA]</scope>
</reference>
<evidence type="ECO:0000313" key="2">
    <source>
        <dbReference type="Proteomes" id="UP000034894"/>
    </source>
</evidence>
<accession>A0A0G1DK75</accession>
<name>A0A0G1DK75_9BACT</name>
<dbReference type="STRING" id="1618443.UV73_C0003G0011"/>
<comment type="caution">
    <text evidence="1">The sequence shown here is derived from an EMBL/GenBank/DDBJ whole genome shotgun (WGS) entry which is preliminary data.</text>
</comment>
<sequence length="245" mass="27964">MTLIEVGSPLKGALNTNYLIGPIIDEPPTHLLRTSRENKTIFESIDNEYNFIGYTGLGGKYRRRSSQEQAMLAIKGAHLGLKVLPPSDGNGNDFTYSFLDDIETLDIYLPNAEKREADEFVIDLFEDLRKAHSKGIIYGDRWSKNILWSKKYGLIHVDFDLELEGPPAVEFEVAQIAYYTLSAGKEIIIPILAKLLSDRQWFDFSKVRRFLRGHAIHFNNTRYGGIIDETETLISLVDKYNTEKK</sequence>
<organism evidence="1 2">
    <name type="scientific">Candidatus Gottesmanbacteria bacterium GW2011_GWA2_43_14</name>
    <dbReference type="NCBI Taxonomy" id="1618443"/>
    <lineage>
        <taxon>Bacteria</taxon>
        <taxon>Candidatus Gottesmaniibacteriota</taxon>
    </lineage>
</organism>
<protein>
    <recommendedName>
        <fullName evidence="3">Aminoglycoside phosphotransferase domain-containing protein</fullName>
    </recommendedName>
</protein>
<evidence type="ECO:0000313" key="1">
    <source>
        <dbReference type="EMBL" id="KKS98069.1"/>
    </source>
</evidence>
<dbReference type="InterPro" id="IPR011009">
    <property type="entry name" value="Kinase-like_dom_sf"/>
</dbReference>
<evidence type="ECO:0008006" key="3">
    <source>
        <dbReference type="Google" id="ProtNLM"/>
    </source>
</evidence>
<gene>
    <name evidence="1" type="ORF">UV73_C0003G0011</name>
</gene>
<dbReference type="EMBL" id="LCFP01000003">
    <property type="protein sequence ID" value="KKS98069.1"/>
    <property type="molecule type" value="Genomic_DNA"/>
</dbReference>